<evidence type="ECO:0000313" key="3">
    <source>
        <dbReference type="Proteomes" id="UP000076643"/>
    </source>
</evidence>
<evidence type="ECO:0000313" key="2">
    <source>
        <dbReference type="EMBL" id="KZN33344.1"/>
    </source>
</evidence>
<dbReference type="Pfam" id="PF12146">
    <property type="entry name" value="Hydrolase_4"/>
    <property type="match status" value="1"/>
</dbReference>
<dbReference type="RefSeq" id="WP_063365726.1">
    <property type="nucleotide sequence ID" value="NZ_AQHB01000030.1"/>
</dbReference>
<dbReference type="Gene3D" id="3.40.50.1820">
    <property type="entry name" value="alpha/beta hydrolase"/>
    <property type="match status" value="1"/>
</dbReference>
<evidence type="ECO:0000259" key="1">
    <source>
        <dbReference type="Pfam" id="PF12146"/>
    </source>
</evidence>
<dbReference type="InterPro" id="IPR022742">
    <property type="entry name" value="Hydrolase_4"/>
</dbReference>
<organism evidence="2 3">
    <name type="scientific">Pseudoalteromonas luteoviolacea DSM 6061</name>
    <dbReference type="NCBI Taxonomy" id="1365250"/>
    <lineage>
        <taxon>Bacteria</taxon>
        <taxon>Pseudomonadati</taxon>
        <taxon>Pseudomonadota</taxon>
        <taxon>Gammaproteobacteria</taxon>
        <taxon>Alteromonadales</taxon>
        <taxon>Pseudoalteromonadaceae</taxon>
        <taxon>Pseudoalteromonas</taxon>
    </lineage>
</organism>
<dbReference type="InterPro" id="IPR051044">
    <property type="entry name" value="MAG_DAG_Lipase"/>
</dbReference>
<proteinExistence type="predicted"/>
<dbReference type="SUPFAM" id="SSF53474">
    <property type="entry name" value="alpha/beta-Hydrolases"/>
    <property type="match status" value="1"/>
</dbReference>
<dbReference type="AlphaFoldDB" id="A0A166VR38"/>
<protein>
    <recommendedName>
        <fullName evidence="1">Serine aminopeptidase S33 domain-containing protein</fullName>
    </recommendedName>
</protein>
<reference evidence="2 3" key="1">
    <citation type="submission" date="2013-07" db="EMBL/GenBank/DDBJ databases">
        <title>Comparative Genomic and Metabolomic Analysis of Twelve Strains of Pseudoalteromonas luteoviolacea.</title>
        <authorList>
            <person name="Vynne N.G."/>
            <person name="Mansson M."/>
            <person name="Gram L."/>
        </authorList>
    </citation>
    <scope>NUCLEOTIDE SEQUENCE [LARGE SCALE GENOMIC DNA]</scope>
    <source>
        <strain evidence="2 3">DSM 6061</strain>
    </source>
</reference>
<feature type="domain" description="Serine aminopeptidase S33" evidence="1">
    <location>
        <begin position="44"/>
        <end position="293"/>
    </location>
</feature>
<keyword evidence="3" id="KW-1185">Reference proteome</keyword>
<dbReference type="PANTHER" id="PTHR11614">
    <property type="entry name" value="PHOSPHOLIPASE-RELATED"/>
    <property type="match status" value="1"/>
</dbReference>
<dbReference type="PATRIC" id="fig|1365250.3.peg.3767"/>
<dbReference type="InterPro" id="IPR029058">
    <property type="entry name" value="AB_hydrolase_fold"/>
</dbReference>
<dbReference type="Proteomes" id="UP000076643">
    <property type="component" value="Unassembled WGS sequence"/>
</dbReference>
<gene>
    <name evidence="2" type="ORF">N475_20290</name>
</gene>
<comment type="caution">
    <text evidence="2">The sequence shown here is derived from an EMBL/GenBank/DDBJ whole genome shotgun (WGS) entry which is preliminary data.</text>
</comment>
<accession>A0A166VR38</accession>
<dbReference type="EMBL" id="AUYB01000124">
    <property type="protein sequence ID" value="KZN33344.1"/>
    <property type="molecule type" value="Genomic_DNA"/>
</dbReference>
<name>A0A166VR38_9GAMM</name>
<sequence length="318" mass="36006">MFYSNSNELSHNLAAIEQHWQYCNKGQLSSAYGDIFYVHYAPINPRFTVVIVNGRIESAIKYRELLWELALNDIAVVTFDHPGQGMSSRLLDNPQIGHVNNFKQFRDALQHIIDTLVLPATDNWLFMAHSMGGAIVCDYLQNNPNSSAKGAFLCAPMLQINTAPYPTWLASRIAKLACQLGFDKRYAIGQQDYREKLFFDNELTHCEKRYQLFQELYQQQTKLQLGGVSFGWLNAAFSLTNKLNNASFNFPISIASAKQDTIVKPDAHAQFANRNAQCAIRSYAGKHELLCEVDPIRRAVLTQFYEFADSVTLNETGS</sequence>